<dbReference type="RefSeq" id="WP_309799546.1">
    <property type="nucleotide sequence ID" value="NZ_BAAAHY010000007.1"/>
</dbReference>
<dbReference type="Gene3D" id="3.40.50.2000">
    <property type="entry name" value="Glycogen Phosphorylase B"/>
    <property type="match status" value="2"/>
</dbReference>
<keyword evidence="1" id="KW-0328">Glycosyltransferase</keyword>
<accession>A0ABU1JE85</accession>
<dbReference type="PANTHER" id="PTHR12526:SF637">
    <property type="entry name" value="GLYCOSYLTRANSFERASE EPSF-RELATED"/>
    <property type="match status" value="1"/>
</dbReference>
<evidence type="ECO:0000259" key="3">
    <source>
        <dbReference type="Pfam" id="PF00534"/>
    </source>
</evidence>
<evidence type="ECO:0000313" key="5">
    <source>
        <dbReference type="EMBL" id="MDR6270449.1"/>
    </source>
</evidence>
<dbReference type="Pfam" id="PF00534">
    <property type="entry name" value="Glycos_transf_1"/>
    <property type="match status" value="1"/>
</dbReference>
<sequence length="373" mass="40745">MKVVHVISLLDPEMSFGGPTRVALNQLKALRKAGHEVLLVAGVQGFDPRTLTEYDGVPVKAFKALRIPGIGFAGLFAPKMLGWLARVALAQDQIHIHLARDLVSAPAGWLLKFRRQHFVLQTHGMIDESGKLLAKLLDALVIRGLLRSADAVLALTEKERDDLVAVEPKLRNPRILPNGLARSRFRVASDGPVEVLFLARLQERKRPLEFVRAAQRLAAEFPEAIFSVAGPDGGQLDGIRTALETDDGGGRIRYIGSVPAGEVRQRMSRCSVYVLPSFNEPFGMTVLEAMSTGLAVVTMEDCGLAALVRQAGGEAVGYRDGELADGIRRLLADDDRRRNFALRAPELVDEKYGLDRVTEELAGIYLESSGKGR</sequence>
<reference evidence="5 6" key="1">
    <citation type="submission" date="2023-07" db="EMBL/GenBank/DDBJ databases">
        <title>Sequencing the genomes of 1000 actinobacteria strains.</title>
        <authorList>
            <person name="Klenk H.-P."/>
        </authorList>
    </citation>
    <scope>NUCLEOTIDE SEQUENCE [LARGE SCALE GENOMIC DNA]</scope>
    <source>
        <strain evidence="5 6">DSM 14555</strain>
    </source>
</reference>
<keyword evidence="2" id="KW-0808">Transferase</keyword>
<gene>
    <name evidence="5" type="ORF">JOE69_002687</name>
</gene>
<protein>
    <submittedName>
        <fullName evidence="5">Glycosyltransferase involved in cell wall biosynthesis</fullName>
    </submittedName>
</protein>
<keyword evidence="6" id="KW-1185">Reference proteome</keyword>
<dbReference type="InterPro" id="IPR001296">
    <property type="entry name" value="Glyco_trans_1"/>
</dbReference>
<feature type="domain" description="Glycosyl transferase family 1" evidence="3">
    <location>
        <begin position="190"/>
        <end position="344"/>
    </location>
</feature>
<evidence type="ECO:0000256" key="2">
    <source>
        <dbReference type="ARBA" id="ARBA00022679"/>
    </source>
</evidence>
<dbReference type="SUPFAM" id="SSF53756">
    <property type="entry name" value="UDP-Glycosyltransferase/glycogen phosphorylase"/>
    <property type="match status" value="1"/>
</dbReference>
<dbReference type="EMBL" id="JAVDQF010000001">
    <property type="protein sequence ID" value="MDR6270449.1"/>
    <property type="molecule type" value="Genomic_DNA"/>
</dbReference>
<dbReference type="Pfam" id="PF13579">
    <property type="entry name" value="Glyco_trans_4_4"/>
    <property type="match status" value="1"/>
</dbReference>
<evidence type="ECO:0000313" key="6">
    <source>
        <dbReference type="Proteomes" id="UP001185069"/>
    </source>
</evidence>
<dbReference type="Proteomes" id="UP001185069">
    <property type="component" value="Unassembled WGS sequence"/>
</dbReference>
<feature type="domain" description="Glycosyltransferase subfamily 4-like N-terminal" evidence="4">
    <location>
        <begin position="17"/>
        <end position="179"/>
    </location>
</feature>
<organism evidence="5 6">
    <name type="scientific">Arthrobacter russicus</name>
    <dbReference type="NCBI Taxonomy" id="172040"/>
    <lineage>
        <taxon>Bacteria</taxon>
        <taxon>Bacillati</taxon>
        <taxon>Actinomycetota</taxon>
        <taxon>Actinomycetes</taxon>
        <taxon>Micrococcales</taxon>
        <taxon>Micrococcaceae</taxon>
        <taxon>Arthrobacter</taxon>
    </lineage>
</organism>
<evidence type="ECO:0000259" key="4">
    <source>
        <dbReference type="Pfam" id="PF13579"/>
    </source>
</evidence>
<evidence type="ECO:0000256" key="1">
    <source>
        <dbReference type="ARBA" id="ARBA00022676"/>
    </source>
</evidence>
<dbReference type="PANTHER" id="PTHR12526">
    <property type="entry name" value="GLYCOSYLTRANSFERASE"/>
    <property type="match status" value="1"/>
</dbReference>
<dbReference type="InterPro" id="IPR028098">
    <property type="entry name" value="Glyco_trans_4-like_N"/>
</dbReference>
<comment type="caution">
    <text evidence="5">The sequence shown here is derived from an EMBL/GenBank/DDBJ whole genome shotgun (WGS) entry which is preliminary data.</text>
</comment>
<proteinExistence type="predicted"/>
<name>A0ABU1JE85_9MICC</name>